<organism evidence="6 7">
    <name type="scientific">Hyalella azteca</name>
    <name type="common">Amphipod</name>
    <dbReference type="NCBI Taxonomy" id="294128"/>
    <lineage>
        <taxon>Eukaryota</taxon>
        <taxon>Metazoa</taxon>
        <taxon>Ecdysozoa</taxon>
        <taxon>Arthropoda</taxon>
        <taxon>Crustacea</taxon>
        <taxon>Multicrustacea</taxon>
        <taxon>Malacostraca</taxon>
        <taxon>Eumalacostraca</taxon>
        <taxon>Peracarida</taxon>
        <taxon>Amphipoda</taxon>
        <taxon>Senticaudata</taxon>
        <taxon>Talitrida</taxon>
        <taxon>Talitroidea</taxon>
        <taxon>Hyalellidae</taxon>
        <taxon>Hyalella</taxon>
    </lineage>
</organism>
<dbReference type="InterPro" id="IPR003599">
    <property type="entry name" value="Ig_sub"/>
</dbReference>
<dbReference type="InterPro" id="IPR036179">
    <property type="entry name" value="Ig-like_dom_sf"/>
</dbReference>
<protein>
    <submittedName>
        <fullName evidence="7">Uncharacterized protein LOC125179241</fullName>
    </submittedName>
</protein>
<dbReference type="InterPro" id="IPR013783">
    <property type="entry name" value="Ig-like_fold"/>
</dbReference>
<dbReference type="SUPFAM" id="SSF48726">
    <property type="entry name" value="Immunoglobulin"/>
    <property type="match status" value="2"/>
</dbReference>
<dbReference type="SMART" id="SM00409">
    <property type="entry name" value="IG"/>
    <property type="match status" value="2"/>
</dbReference>
<dbReference type="GO" id="GO:0016020">
    <property type="term" value="C:membrane"/>
    <property type="evidence" value="ECO:0007669"/>
    <property type="project" value="UniProtKB-SubCell"/>
</dbReference>
<dbReference type="GeneID" id="125179241"/>
<feature type="signal peptide" evidence="4">
    <location>
        <begin position="1"/>
        <end position="26"/>
    </location>
</feature>
<evidence type="ECO:0000256" key="2">
    <source>
        <dbReference type="ARBA" id="ARBA00023136"/>
    </source>
</evidence>
<evidence type="ECO:0000256" key="1">
    <source>
        <dbReference type="ARBA" id="ARBA00004167"/>
    </source>
</evidence>
<reference evidence="7" key="1">
    <citation type="submission" date="2025-08" db="UniProtKB">
        <authorList>
            <consortium name="RefSeq"/>
        </authorList>
    </citation>
    <scope>IDENTIFICATION</scope>
    <source>
        <tissue evidence="7">Whole organism</tissue>
    </source>
</reference>
<evidence type="ECO:0000256" key="3">
    <source>
        <dbReference type="ARBA" id="ARBA00023157"/>
    </source>
</evidence>
<keyword evidence="3" id="KW-1015">Disulfide bond</keyword>
<dbReference type="OMA" id="MESEINY"/>
<name>A0A979FWA5_HYAAZ</name>
<dbReference type="Proteomes" id="UP000694843">
    <property type="component" value="Unplaced"/>
</dbReference>
<feature type="domain" description="Ig-like" evidence="5">
    <location>
        <begin position="159"/>
        <end position="299"/>
    </location>
</feature>
<dbReference type="Gene3D" id="2.60.40.10">
    <property type="entry name" value="Immunoglobulins"/>
    <property type="match status" value="2"/>
</dbReference>
<evidence type="ECO:0000313" key="7">
    <source>
        <dbReference type="RefSeq" id="XP_047740676.1"/>
    </source>
</evidence>
<keyword evidence="2" id="KW-0472">Membrane</keyword>
<dbReference type="PANTHER" id="PTHR23278:SF19">
    <property type="entry name" value="OBSCURIN"/>
    <property type="match status" value="1"/>
</dbReference>
<keyword evidence="6" id="KW-1185">Reference proteome</keyword>
<dbReference type="OrthoDB" id="6376564at2759"/>
<dbReference type="PROSITE" id="PS50835">
    <property type="entry name" value="IG_LIKE"/>
    <property type="match status" value="2"/>
</dbReference>
<dbReference type="AlphaFoldDB" id="A0A979FWA5"/>
<sequence length="330" mass="35733">MRRFGFITTLGCLHVIAALLAYSAAALEMKRIAVVEVVGVVGGSTALPCNVQHPGDDAILLLLWFKKGLTTPIYRYDDRSGSSRRTSHWSAEDALGARASLEVLSLPAQLVVKSLREDDAGLYHCRVDFRKQPTKTTRVVLSVVVPPTSVVVYEGSSLPHAVSSVVGPLHEGDMVTLTCVAQGGKPPPTVVWFEDTRLLDSLMESEINYSASSMSELVFPNISTEQSVTLNKNFTTSDLAPISLAPHTEKIPDAIRLMFDGKPYNTLSLGPLTRQDLKKLLTCEASNNNITLPTSVVVMIDMNLAALNIKLMTPSGSIFDYLCCSGSAEH</sequence>
<dbReference type="KEGG" id="hazt:125179241"/>
<dbReference type="RefSeq" id="XP_047740676.1">
    <property type="nucleotide sequence ID" value="XM_047884720.1"/>
</dbReference>
<dbReference type="InterPro" id="IPR007110">
    <property type="entry name" value="Ig-like_dom"/>
</dbReference>
<dbReference type="InterPro" id="IPR013162">
    <property type="entry name" value="CD80_C2-set"/>
</dbReference>
<evidence type="ECO:0000259" key="5">
    <source>
        <dbReference type="PROSITE" id="PS50835"/>
    </source>
</evidence>
<keyword evidence="4" id="KW-0732">Signal</keyword>
<gene>
    <name evidence="7" type="primary">LOC125179241</name>
</gene>
<feature type="chain" id="PRO_5036849181" evidence="4">
    <location>
        <begin position="27"/>
        <end position="330"/>
    </location>
</feature>
<feature type="domain" description="Ig-like" evidence="5">
    <location>
        <begin position="42"/>
        <end position="142"/>
    </location>
</feature>
<proteinExistence type="predicted"/>
<dbReference type="Pfam" id="PF08205">
    <property type="entry name" value="C2-set_2"/>
    <property type="match status" value="1"/>
</dbReference>
<evidence type="ECO:0000256" key="4">
    <source>
        <dbReference type="SAM" id="SignalP"/>
    </source>
</evidence>
<accession>A0A979FWA5</accession>
<comment type="subcellular location">
    <subcellularLocation>
        <location evidence="1">Membrane</location>
        <topology evidence="1">Single-pass membrane protein</topology>
    </subcellularLocation>
</comment>
<dbReference type="PANTHER" id="PTHR23278">
    <property type="entry name" value="SIDESTEP PROTEIN"/>
    <property type="match status" value="1"/>
</dbReference>
<evidence type="ECO:0000313" key="6">
    <source>
        <dbReference type="Proteomes" id="UP000694843"/>
    </source>
</evidence>